<dbReference type="STRING" id="1280514.AXFE_30300"/>
<dbReference type="EMBL" id="JXYS01000098">
    <property type="protein sequence ID" value="KJF16124.1"/>
    <property type="molecule type" value="Genomic_DNA"/>
</dbReference>
<protein>
    <submittedName>
        <fullName evidence="7">Aerobic glycerol-3-phosphate dehydrogenase</fullName>
        <ecNumber evidence="7">1.1.5.3</ecNumber>
    </submittedName>
</protein>
<dbReference type="PRINTS" id="PR01001">
    <property type="entry name" value="FADG3PDH"/>
</dbReference>
<dbReference type="InterPro" id="IPR006076">
    <property type="entry name" value="FAD-dep_OxRdtase"/>
</dbReference>
<comment type="caution">
    <text evidence="7">The sequence shown here is derived from an EMBL/GenBank/DDBJ whole genome shotgun (WGS) entry which is preliminary data.</text>
</comment>
<dbReference type="Gene3D" id="3.50.50.60">
    <property type="entry name" value="FAD/NAD(P)-binding domain"/>
    <property type="match status" value="1"/>
</dbReference>
<gene>
    <name evidence="7" type="primary">glpD</name>
    <name evidence="7" type="ORF">AXFE_30300</name>
</gene>
<keyword evidence="5 7" id="KW-0560">Oxidoreductase</keyword>
<dbReference type="Proteomes" id="UP000032360">
    <property type="component" value="Unassembled WGS sequence"/>
</dbReference>
<keyword evidence="4" id="KW-0274">FAD</keyword>
<dbReference type="InterPro" id="IPR038299">
    <property type="entry name" value="DAO_C_sf"/>
</dbReference>
<evidence type="ECO:0000259" key="6">
    <source>
        <dbReference type="Pfam" id="PF01266"/>
    </source>
</evidence>
<evidence type="ECO:0000256" key="3">
    <source>
        <dbReference type="ARBA" id="ARBA00022630"/>
    </source>
</evidence>
<proteinExistence type="inferred from homology"/>
<accession>A0A0D8HE15</accession>
<evidence type="ECO:0000256" key="5">
    <source>
        <dbReference type="ARBA" id="ARBA00023002"/>
    </source>
</evidence>
<dbReference type="PROSITE" id="PS00978">
    <property type="entry name" value="FAD_G3PDH_2"/>
    <property type="match status" value="1"/>
</dbReference>
<dbReference type="PANTHER" id="PTHR11985:SF35">
    <property type="entry name" value="ANAEROBIC GLYCEROL-3-PHOSPHATE DEHYDROGENASE SUBUNIT A"/>
    <property type="match status" value="1"/>
</dbReference>
<dbReference type="RefSeq" id="WP_160291886.1">
    <property type="nucleotide sequence ID" value="NZ_JXYS01000098.1"/>
</dbReference>
<sequence length="530" mass="57793">MSITSPKRRASLDELSKKKFDVLIIGGGITGAGALLEAASRGYSAALIEARDFASGTSSASSKLIHGGLRYLAQGEIALVYENLAERSRLLSNAPELVSKLDFVLPIRKTASPFGPFGAPAYMAALWGYDLTGGFRIGAFHKRMDKSIAKSMFPRLRSDNFSSAFLYHDAWADDVALTLAAINTARTRYSATAANYVEAISPIFGENNKIKGYRVRDNSPGSKDEGQEFEISARTIINASGAWATQIMAQLKEKPPFEIRPAKGVHIVFSQKVLPAKVAYVLPVPNDSRTIFLLPWGDYTYVGTTDTDLGKERVETTMDDVEYLLGAVNYSLDTPLSKSDITGAWVGVRPLVSQPKDSKALSERTKDLSRRHKVVTSPEGMISITGGKLTTYRKMASDAIDALDTKDGRATKSISKRIKLRSPAHIDPQSPTPDSARKSLVPGIGWDISREDIVALIVETDALTLSDILLRRVRVGILDQRAAMELSKPVLEILGEILELTKVEKDNLSMAFSNDLARELPPEILDSSKA</sequence>
<evidence type="ECO:0000313" key="8">
    <source>
        <dbReference type="Proteomes" id="UP000032360"/>
    </source>
</evidence>
<dbReference type="EC" id="1.1.5.3" evidence="7"/>
<dbReference type="GO" id="GO:0046168">
    <property type="term" value="P:glycerol-3-phosphate catabolic process"/>
    <property type="evidence" value="ECO:0007669"/>
    <property type="project" value="TreeGrafter"/>
</dbReference>
<feature type="domain" description="FAD dependent oxidoreductase" evidence="6">
    <location>
        <begin position="21"/>
        <end position="392"/>
    </location>
</feature>
<evidence type="ECO:0000256" key="4">
    <source>
        <dbReference type="ARBA" id="ARBA00022827"/>
    </source>
</evidence>
<evidence type="ECO:0000256" key="1">
    <source>
        <dbReference type="ARBA" id="ARBA00001974"/>
    </source>
</evidence>
<organism evidence="7 8">
    <name type="scientific">Acidithrix ferrooxidans</name>
    <dbReference type="NCBI Taxonomy" id="1280514"/>
    <lineage>
        <taxon>Bacteria</taxon>
        <taxon>Bacillati</taxon>
        <taxon>Actinomycetota</taxon>
        <taxon>Acidimicrobiia</taxon>
        <taxon>Acidimicrobiales</taxon>
        <taxon>Acidimicrobiaceae</taxon>
        <taxon>Acidithrix</taxon>
    </lineage>
</organism>
<keyword evidence="3" id="KW-0285">Flavoprotein</keyword>
<evidence type="ECO:0000313" key="7">
    <source>
        <dbReference type="EMBL" id="KJF16124.1"/>
    </source>
</evidence>
<keyword evidence="8" id="KW-1185">Reference proteome</keyword>
<dbReference type="Gene3D" id="1.10.8.870">
    <property type="entry name" value="Alpha-glycerophosphate oxidase, cap domain"/>
    <property type="match status" value="1"/>
</dbReference>
<dbReference type="PATRIC" id="fig|1280514.3.peg.4010"/>
<reference evidence="7 8" key="1">
    <citation type="submission" date="2015-01" db="EMBL/GenBank/DDBJ databases">
        <title>Draft genome of the acidophilic iron oxidizer Acidithrix ferrooxidans strain Py-F3.</title>
        <authorList>
            <person name="Poehlein A."/>
            <person name="Eisen S."/>
            <person name="Schloemann M."/>
            <person name="Johnson B.D."/>
            <person name="Daniel R."/>
            <person name="Muehling M."/>
        </authorList>
    </citation>
    <scope>NUCLEOTIDE SEQUENCE [LARGE SCALE GENOMIC DNA]</scope>
    <source>
        <strain evidence="7 8">Py-F3</strain>
    </source>
</reference>
<dbReference type="OrthoDB" id="9766796at2"/>
<evidence type="ECO:0000256" key="2">
    <source>
        <dbReference type="ARBA" id="ARBA00007330"/>
    </source>
</evidence>
<dbReference type="GO" id="GO:0004368">
    <property type="term" value="F:glycerol-3-phosphate dehydrogenase (quinone) activity"/>
    <property type="evidence" value="ECO:0007669"/>
    <property type="project" value="UniProtKB-EC"/>
</dbReference>
<comment type="cofactor">
    <cofactor evidence="1">
        <name>FAD</name>
        <dbReference type="ChEBI" id="CHEBI:57692"/>
    </cofactor>
</comment>
<dbReference type="Pfam" id="PF01266">
    <property type="entry name" value="DAO"/>
    <property type="match status" value="1"/>
</dbReference>
<dbReference type="SUPFAM" id="SSF51905">
    <property type="entry name" value="FAD/NAD(P)-binding domain"/>
    <property type="match status" value="1"/>
</dbReference>
<name>A0A0D8HE15_9ACTN</name>
<dbReference type="PANTHER" id="PTHR11985">
    <property type="entry name" value="GLYCEROL-3-PHOSPHATE DEHYDROGENASE"/>
    <property type="match status" value="1"/>
</dbReference>
<dbReference type="InterPro" id="IPR036188">
    <property type="entry name" value="FAD/NAD-bd_sf"/>
</dbReference>
<dbReference type="AlphaFoldDB" id="A0A0D8HE15"/>
<dbReference type="InterPro" id="IPR000447">
    <property type="entry name" value="G3P_DH_FAD-dep"/>
</dbReference>
<comment type="similarity">
    <text evidence="2">Belongs to the FAD-dependent glycerol-3-phosphate dehydrogenase family.</text>
</comment>
<dbReference type="Gene3D" id="3.30.9.10">
    <property type="entry name" value="D-Amino Acid Oxidase, subunit A, domain 2"/>
    <property type="match status" value="1"/>
</dbReference>